<feature type="signal peptide" evidence="2">
    <location>
        <begin position="1"/>
        <end position="23"/>
    </location>
</feature>
<evidence type="ECO:0000256" key="2">
    <source>
        <dbReference type="SAM" id="SignalP"/>
    </source>
</evidence>
<feature type="compositionally biased region" description="Polar residues" evidence="1">
    <location>
        <begin position="87"/>
        <end position="102"/>
    </location>
</feature>
<name>A0A857FQT5_KOMXY</name>
<organism evidence="3 4">
    <name type="scientific">Komagataeibacter xylinus</name>
    <name type="common">Gluconacetobacter xylinus</name>
    <dbReference type="NCBI Taxonomy" id="28448"/>
    <lineage>
        <taxon>Bacteria</taxon>
        <taxon>Pseudomonadati</taxon>
        <taxon>Pseudomonadota</taxon>
        <taxon>Alphaproteobacteria</taxon>
        <taxon>Acetobacterales</taxon>
        <taxon>Acetobacteraceae</taxon>
        <taxon>Komagataeibacter</taxon>
    </lineage>
</organism>
<evidence type="ECO:0000313" key="4">
    <source>
        <dbReference type="Proteomes" id="UP000464674"/>
    </source>
</evidence>
<feature type="chain" id="PRO_5032598506" evidence="2">
    <location>
        <begin position="24"/>
        <end position="102"/>
    </location>
</feature>
<proteinExistence type="predicted"/>
<dbReference type="OrthoDB" id="7280564at2"/>
<reference evidence="3 4" key="1">
    <citation type="journal article" date="2020" name="Carbohydr. Polym.">
        <title>Characterization and optimization of production of bacterial cellulose from strain CGMCC 17276 based on whole-genome analysis.</title>
        <authorList>
            <person name="Lu T."/>
            <person name="Gao H."/>
            <person name="Liao B."/>
            <person name="Wu J."/>
            <person name="Zhang W."/>
            <person name="Huang J."/>
            <person name="Liu M."/>
            <person name="Huang J."/>
            <person name="Chang Z."/>
            <person name="Jin M."/>
            <person name="Yi Z."/>
            <person name="Jiang D."/>
        </authorList>
    </citation>
    <scope>NUCLEOTIDE SEQUENCE [LARGE SCALE GENOMIC DNA]</scope>
    <source>
        <strain evidence="3 4">CGMCC 17276</strain>
    </source>
</reference>
<evidence type="ECO:0000313" key="3">
    <source>
        <dbReference type="EMBL" id="QHC36562.1"/>
    </source>
</evidence>
<feature type="compositionally biased region" description="Basic and acidic residues" evidence="1">
    <location>
        <begin position="44"/>
        <end position="64"/>
    </location>
</feature>
<keyword evidence="2" id="KW-0732">Signal</keyword>
<accession>A0A857FQT5</accession>
<dbReference type="EMBL" id="CP041348">
    <property type="protein sequence ID" value="QHC36562.1"/>
    <property type="molecule type" value="Genomic_DNA"/>
</dbReference>
<gene>
    <name evidence="3" type="ORF">FMA36_14565</name>
</gene>
<sequence length="102" mass="10784">MRIISAFAITGVVLMASGPVALAQKHPTDKSVDLPGDNSPSSIERAHPQDRKTVPLPEKSERTGPADQPDQPLTRPPAANKSPDSPGMSSNHQTLRSPSALQ</sequence>
<protein>
    <submittedName>
        <fullName evidence="3">Uncharacterized protein</fullName>
    </submittedName>
</protein>
<dbReference type="AlphaFoldDB" id="A0A857FQT5"/>
<feature type="region of interest" description="Disordered" evidence="1">
    <location>
        <begin position="26"/>
        <end position="102"/>
    </location>
</feature>
<dbReference type="Proteomes" id="UP000464674">
    <property type="component" value="Chromosome"/>
</dbReference>
<evidence type="ECO:0000256" key="1">
    <source>
        <dbReference type="SAM" id="MobiDB-lite"/>
    </source>
</evidence>
<dbReference type="RefSeq" id="WP_159263034.1">
    <property type="nucleotide sequence ID" value="NZ_CP041348.1"/>
</dbReference>